<dbReference type="InterPro" id="IPR050767">
    <property type="entry name" value="Sel1_AlgK"/>
</dbReference>
<dbReference type="InterPro" id="IPR006597">
    <property type="entry name" value="Sel1-like"/>
</dbReference>
<keyword evidence="2" id="KW-0175">Coiled coil</keyword>
<dbReference type="PANTHER" id="PTHR11102:SF160">
    <property type="entry name" value="ERAD-ASSOCIATED E3 UBIQUITIN-PROTEIN LIGASE COMPONENT HRD3"/>
    <property type="match status" value="1"/>
</dbReference>
<reference evidence="4" key="1">
    <citation type="journal article" date="2017" name="bioRxiv">
        <title>Comparative analysis of the genomes of Stylophora pistillata and Acropora digitifera provides evidence for extensive differences between species of corals.</title>
        <authorList>
            <person name="Voolstra C.R."/>
            <person name="Li Y."/>
            <person name="Liew Y.J."/>
            <person name="Baumgarten S."/>
            <person name="Zoccola D."/>
            <person name="Flot J.-F."/>
            <person name="Tambutte S."/>
            <person name="Allemand D."/>
            <person name="Aranda M."/>
        </authorList>
    </citation>
    <scope>NUCLEOTIDE SEQUENCE [LARGE SCALE GENOMIC DNA]</scope>
</reference>
<feature type="coiled-coil region" evidence="2">
    <location>
        <begin position="384"/>
        <end position="411"/>
    </location>
</feature>
<protein>
    <submittedName>
        <fullName evidence="3">Protein sel-1-like 1</fullName>
    </submittedName>
</protein>
<gene>
    <name evidence="3" type="primary">Sel1l</name>
    <name evidence="3" type="ORF">AWC38_SpisGene4074</name>
</gene>
<dbReference type="STRING" id="50429.A0A2B4SRS5"/>
<dbReference type="InterPro" id="IPR011990">
    <property type="entry name" value="TPR-like_helical_dom_sf"/>
</dbReference>
<proteinExistence type="inferred from homology"/>
<dbReference type="Proteomes" id="UP000225706">
    <property type="component" value="Unassembled WGS sequence"/>
</dbReference>
<evidence type="ECO:0000256" key="2">
    <source>
        <dbReference type="SAM" id="Coils"/>
    </source>
</evidence>
<sequence>MAALRCFRVPLACRPVVADGIHFSMRMQCVFFSHRYSLIFLATESGISPMLKNTFGDHETPLLGSQKKRFFTSSSVTPDGNPQITFESLSDLIKDKLQESFNQNSLATHLKVLEALIKHWKGEVLSVSVTRKAAELSSEDVYRLATLIFEAQESVGKDAVELAAPLFRFSAMAGNPDGMYSYAKLLETGEGGVERDPIEAGKLFSELADQGHPFAQFALAHFYHNGIGMKKDLQMALELYEASAKKGVREANTMIGNLYTTGEIGKVDLTKAAKFFTNAAEKGDVPALMSLGAFYSQGTGVEKNFQKSFKCYKAAADQGHLTAQYNVGVNYFAGKGVENNMKKAAYYFDLAAQQGHVFAQINLGNMYYFGYGVEKNWEKSRQLYKEAAKNNQHAELLLQELQHEMENLGKNDDPY</sequence>
<name>A0A2B4SRS5_STYPI</name>
<dbReference type="Pfam" id="PF08238">
    <property type="entry name" value="Sel1"/>
    <property type="match status" value="6"/>
</dbReference>
<dbReference type="SMART" id="SM00671">
    <property type="entry name" value="SEL1"/>
    <property type="match status" value="6"/>
</dbReference>
<accession>A0A2B4SRS5</accession>
<dbReference type="SUPFAM" id="SSF81901">
    <property type="entry name" value="HCP-like"/>
    <property type="match status" value="2"/>
</dbReference>
<dbReference type="EMBL" id="LSMT01000040">
    <property type="protein sequence ID" value="PFX31095.1"/>
    <property type="molecule type" value="Genomic_DNA"/>
</dbReference>
<comment type="similarity">
    <text evidence="1">Belongs to the sel-1 family.</text>
</comment>
<evidence type="ECO:0000256" key="1">
    <source>
        <dbReference type="ARBA" id="ARBA00038101"/>
    </source>
</evidence>
<dbReference type="AlphaFoldDB" id="A0A2B4SRS5"/>
<evidence type="ECO:0000313" key="4">
    <source>
        <dbReference type="Proteomes" id="UP000225706"/>
    </source>
</evidence>
<dbReference type="PANTHER" id="PTHR11102">
    <property type="entry name" value="SEL-1-LIKE PROTEIN"/>
    <property type="match status" value="1"/>
</dbReference>
<dbReference type="Gene3D" id="1.25.40.10">
    <property type="entry name" value="Tetratricopeptide repeat domain"/>
    <property type="match status" value="1"/>
</dbReference>
<keyword evidence="4" id="KW-1185">Reference proteome</keyword>
<organism evidence="3 4">
    <name type="scientific">Stylophora pistillata</name>
    <name type="common">Smooth cauliflower coral</name>
    <dbReference type="NCBI Taxonomy" id="50429"/>
    <lineage>
        <taxon>Eukaryota</taxon>
        <taxon>Metazoa</taxon>
        <taxon>Cnidaria</taxon>
        <taxon>Anthozoa</taxon>
        <taxon>Hexacorallia</taxon>
        <taxon>Scleractinia</taxon>
        <taxon>Astrocoeniina</taxon>
        <taxon>Pocilloporidae</taxon>
        <taxon>Stylophora</taxon>
    </lineage>
</organism>
<evidence type="ECO:0000313" key="3">
    <source>
        <dbReference type="EMBL" id="PFX31095.1"/>
    </source>
</evidence>
<dbReference type="OrthoDB" id="2384430at2759"/>
<comment type="caution">
    <text evidence="3">The sequence shown here is derived from an EMBL/GenBank/DDBJ whole genome shotgun (WGS) entry which is preliminary data.</text>
</comment>